<evidence type="ECO:0000256" key="1">
    <source>
        <dbReference type="ARBA" id="ARBA00006479"/>
    </source>
</evidence>
<dbReference type="CDD" id="cd00093">
    <property type="entry name" value="HTH_XRE"/>
    <property type="match status" value="1"/>
</dbReference>
<dbReference type="Gene3D" id="1.10.10.10">
    <property type="entry name" value="Winged helix-like DNA-binding domain superfamily/Winged helix DNA-binding domain"/>
    <property type="match status" value="1"/>
</dbReference>
<dbReference type="PANTHER" id="PTHR18964:SF149">
    <property type="entry name" value="BIFUNCTIONAL UDP-N-ACETYLGLUCOSAMINE 2-EPIMERASE_N-ACETYLMANNOSAMINE KINASE"/>
    <property type="match status" value="1"/>
</dbReference>
<organism evidence="4">
    <name type="scientific">Curvibacter symbiont subsp. Hydra magnipapillata</name>
    <dbReference type="NCBI Taxonomy" id="667019"/>
    <lineage>
        <taxon>Bacteria</taxon>
        <taxon>Pseudomonadati</taxon>
        <taxon>Pseudomonadota</taxon>
        <taxon>Betaproteobacteria</taxon>
        <taxon>Burkholderiales</taxon>
        <taxon>Comamonadaceae</taxon>
        <taxon>Curvibacter</taxon>
    </lineage>
</organism>
<feature type="domain" description="HTH cro/C1-type" evidence="3">
    <location>
        <begin position="40"/>
        <end position="66"/>
    </location>
</feature>
<dbReference type="SUPFAM" id="SSF46785">
    <property type="entry name" value="Winged helix' DNA-binding domain"/>
    <property type="match status" value="1"/>
</dbReference>
<proteinExistence type="inferred from homology"/>
<dbReference type="Pfam" id="PF00480">
    <property type="entry name" value="ROK"/>
    <property type="match status" value="1"/>
</dbReference>
<sequence>MVNNSTVQQKPSHPVRAAPQIMKTTGDQQLVKRINRSVLLRQLRAQPGLSRAQLATESGLTKSTVSLLVRELIDEGWVTETDVTTTQSQGRPSTPLHIDTRSRGLIGVEVAVEALRVVGVSLTGQVLCAAEEALNGTKPEDVCRQAARLIARTYKQLQQRNIEALGVGVGLPGAFDEATGMLRFAPNLGWRNVDLMPPIAEALAKAKLPELKVHLQNEADTAALSEYEFSDGDAKDSLIFVTCGVGVGAGIVLNDRLFTGVQGMAGEIGHNILQIDGPLCSCGRRGCAETFFGARTLAKLPDPTQGGHYLGVVLQNLWTTFNPSTLVVGGPSCDTYPGIVKAAQDTLQRYADAAGMAAPTVRPARYGLLASAVGAAALVLHHELRPMHTGTPLAAARQADSEPLSHTTTTTAD</sequence>
<protein>
    <recommendedName>
        <fullName evidence="3">HTH cro/C1-type domain-containing protein</fullName>
    </recommendedName>
</protein>
<dbReference type="InterPro" id="IPR036388">
    <property type="entry name" value="WH-like_DNA-bd_sf"/>
</dbReference>
<dbReference type="Gene3D" id="3.30.420.40">
    <property type="match status" value="3"/>
</dbReference>
<dbReference type="InterPro" id="IPR043129">
    <property type="entry name" value="ATPase_NBD"/>
</dbReference>
<dbReference type="PANTHER" id="PTHR18964">
    <property type="entry name" value="ROK (REPRESSOR, ORF, KINASE) FAMILY"/>
    <property type="match status" value="1"/>
</dbReference>
<comment type="similarity">
    <text evidence="1">Belongs to the ROK (NagC/XylR) family.</text>
</comment>
<name>C9Y7Z7_CURXX</name>
<dbReference type="InterPro" id="IPR036390">
    <property type="entry name" value="WH_DNA-bd_sf"/>
</dbReference>
<dbReference type="SUPFAM" id="SSF53067">
    <property type="entry name" value="Actin-like ATPase domain"/>
    <property type="match status" value="1"/>
</dbReference>
<dbReference type="InterPro" id="IPR000600">
    <property type="entry name" value="ROK"/>
</dbReference>
<dbReference type="InterPro" id="IPR001387">
    <property type="entry name" value="Cro/C1-type_HTH"/>
</dbReference>
<evidence type="ECO:0000313" key="4">
    <source>
        <dbReference type="EMBL" id="CBA27478.1"/>
    </source>
</evidence>
<dbReference type="AlphaFoldDB" id="C9Y7Z7"/>
<evidence type="ECO:0000259" key="3">
    <source>
        <dbReference type="PROSITE" id="PS50943"/>
    </source>
</evidence>
<feature type="compositionally biased region" description="Polar residues" evidence="2">
    <location>
        <begin position="404"/>
        <end position="413"/>
    </location>
</feature>
<reference evidence="4" key="1">
    <citation type="journal article" date="2010" name="Nature">
        <title>The dynamic genome of Hydra.</title>
        <authorList>
            <person name="Chapman J.A."/>
            <person name="Kirkness E.F."/>
            <person name="Simakov O."/>
            <person name="Hampson S.E."/>
            <person name="Mitros T."/>
            <person name="Weinmaier T."/>
            <person name="Rattei T."/>
            <person name="Balasubramanian P.G."/>
            <person name="Borman J."/>
            <person name="Busam D."/>
            <person name="Disbennett K."/>
            <person name="Pfannkoch C."/>
            <person name="Sumin N."/>
            <person name="Sutton G."/>
            <person name="Viswanathan L."/>
            <person name="Walenz B."/>
            <person name="Goodstein D.M."/>
            <person name="Hellsten U."/>
            <person name="Kawashima T."/>
            <person name="Prochnik S.E."/>
            <person name="Putnam N.H."/>
            <person name="Shu S."/>
            <person name="Blumberg B."/>
            <person name="Dana C.E."/>
            <person name="Gee L."/>
            <person name="Kibler D.F."/>
            <person name="Law L."/>
            <person name="Lindgens D."/>
            <person name="Martinez D.E."/>
            <person name="Peng J."/>
            <person name="Wigge P.A."/>
            <person name="Bertulat B."/>
            <person name="Guder C."/>
            <person name="Nakamura Y."/>
            <person name="Ozbek S."/>
            <person name="Watanabe H."/>
            <person name="Khalturin K."/>
            <person name="Hemmrich G."/>
            <person name="Franke A."/>
            <person name="Augustin R."/>
            <person name="Fraune S."/>
            <person name="Hayakawa E."/>
            <person name="Hayakawa S."/>
            <person name="Hirose M."/>
            <person name="Hwang J."/>
            <person name="Ikeo K."/>
            <person name="Nishimiya-Fujisawa C."/>
            <person name="Ogura A."/>
            <person name="Takahashi T."/>
            <person name="Steinmetz P.R."/>
            <person name="Zhang X."/>
            <person name="Aufschnaiter R."/>
            <person name="Eder M.K."/>
            <person name="Gorny A.K."/>
            <person name="Salvenmoser W."/>
            <person name="Heimberg A.M."/>
            <person name="Wheeler B.M."/>
            <person name="Peterson K.J."/>
            <person name="Boettger A."/>
            <person name="Tischler P."/>
            <person name="Wolf A."/>
            <person name="Gojobori T."/>
            <person name="Remington K.A."/>
            <person name="Strausberg R.L."/>
            <person name="Venter J."/>
            <person name="Technau U."/>
            <person name="Hobmayer B."/>
            <person name="Bosch T.C."/>
            <person name="Holstein T.W."/>
            <person name="Fujisawa T."/>
            <person name="Bode H.R."/>
            <person name="David C.N."/>
            <person name="Rokhsar D.S."/>
            <person name="Steele R.E."/>
        </authorList>
    </citation>
    <scope>NUCLEOTIDE SEQUENCE</scope>
</reference>
<dbReference type="PROSITE" id="PS50943">
    <property type="entry name" value="HTH_CROC1"/>
    <property type="match status" value="1"/>
</dbReference>
<dbReference type="EMBL" id="FN543104">
    <property type="protein sequence ID" value="CBA27478.1"/>
    <property type="molecule type" value="Genomic_DNA"/>
</dbReference>
<gene>
    <name evidence="4" type="ORF">Csp_A02480</name>
</gene>
<accession>C9Y7Z7</accession>
<evidence type="ECO:0000256" key="2">
    <source>
        <dbReference type="SAM" id="MobiDB-lite"/>
    </source>
</evidence>
<feature type="region of interest" description="Disordered" evidence="2">
    <location>
        <begin position="393"/>
        <end position="413"/>
    </location>
</feature>
<dbReference type="Pfam" id="PF13412">
    <property type="entry name" value="HTH_24"/>
    <property type="match status" value="1"/>
</dbReference>